<dbReference type="PROSITE" id="PS50142">
    <property type="entry name" value="RNASE_3_2"/>
    <property type="match status" value="1"/>
</dbReference>
<accession>A0AAW0FR29</accession>
<dbReference type="Proteomes" id="UP001385951">
    <property type="component" value="Unassembled WGS sequence"/>
</dbReference>
<evidence type="ECO:0000313" key="2">
    <source>
        <dbReference type="EMBL" id="KAK7683760.1"/>
    </source>
</evidence>
<keyword evidence="3" id="KW-1185">Reference proteome</keyword>
<dbReference type="InterPro" id="IPR036389">
    <property type="entry name" value="RNase_III_sf"/>
</dbReference>
<dbReference type="SMART" id="SM00535">
    <property type="entry name" value="RIBOc"/>
    <property type="match status" value="1"/>
</dbReference>
<sequence length="537" mass="61765">MSSSFFQPPRPRKCSRIPYLERPLTQVQEYILANRLSFRLPNLDLNPTLLAQALNAVIDAEENNDLLEYTGDRVLNFVAAFMLDKLTLDPIRRMIVRRIICKNDTIGRLARALGIDKDAKLEKNDRWCNDSWYLALKESPPKVTADIFEAYVGAIFIQHGLHAASDWLQTLLTPVIKAANKDFTHEYGIGNISPSYPEPKTETKLPWGDKVPETDAQAALSDFLRNRDMWSWLREFGKVALDSLPSKEDGFRFRFSKGMLQGPSRDRIEVGERLLDLWVCQICTHEFPEYYMATSRAPGLVTNITNLITEEDTLSRLSSTLNVHDFYLNIYDYDRPSSTSDYGRPLSTSVPIKGTERVQMLMATFGWFHYFRPDDAHRWGPELLRPIVLCAHNIIWSLNPGLRPRMSFKKTEPTYLHELFAVKTEYVEPSLDEIIVKIEEDAMLVDDHCPIFIKPEPMEIDLSQEDSVPPEDSSVPMELDYCDTLALEKALKESLRARRLMTLTTPSNLPRDIDTVAREKFLRDILLSRRDSPMDQI</sequence>
<dbReference type="SUPFAM" id="SSF69065">
    <property type="entry name" value="RNase III domain-like"/>
    <property type="match status" value="1"/>
</dbReference>
<evidence type="ECO:0000259" key="1">
    <source>
        <dbReference type="PROSITE" id="PS50142"/>
    </source>
</evidence>
<feature type="domain" description="RNase III" evidence="1">
    <location>
        <begin position="32"/>
        <end position="160"/>
    </location>
</feature>
<dbReference type="InterPro" id="IPR000999">
    <property type="entry name" value="RNase_III_dom"/>
</dbReference>
<dbReference type="Pfam" id="PF14622">
    <property type="entry name" value="Ribonucleas_3_3"/>
    <property type="match status" value="1"/>
</dbReference>
<dbReference type="AlphaFoldDB" id="A0AAW0FR29"/>
<dbReference type="GO" id="GO:0004525">
    <property type="term" value="F:ribonuclease III activity"/>
    <property type="evidence" value="ECO:0007669"/>
    <property type="project" value="InterPro"/>
</dbReference>
<dbReference type="Gene3D" id="1.10.1520.10">
    <property type="entry name" value="Ribonuclease III domain"/>
    <property type="match status" value="1"/>
</dbReference>
<gene>
    <name evidence="2" type="ORF">QCA50_013136</name>
</gene>
<comment type="caution">
    <text evidence="2">The sequence shown here is derived from an EMBL/GenBank/DDBJ whole genome shotgun (WGS) entry which is preliminary data.</text>
</comment>
<proteinExistence type="predicted"/>
<protein>
    <recommendedName>
        <fullName evidence="1">RNase III domain-containing protein</fullName>
    </recommendedName>
</protein>
<dbReference type="CDD" id="cd00593">
    <property type="entry name" value="RIBOc"/>
    <property type="match status" value="1"/>
</dbReference>
<reference evidence="2 3" key="1">
    <citation type="submission" date="2022-09" db="EMBL/GenBank/DDBJ databases">
        <authorList>
            <person name="Palmer J.M."/>
        </authorList>
    </citation>
    <scope>NUCLEOTIDE SEQUENCE [LARGE SCALE GENOMIC DNA]</scope>
    <source>
        <strain evidence="2 3">DSM 7382</strain>
    </source>
</reference>
<dbReference type="EMBL" id="JASBNA010000029">
    <property type="protein sequence ID" value="KAK7683760.1"/>
    <property type="molecule type" value="Genomic_DNA"/>
</dbReference>
<evidence type="ECO:0000313" key="3">
    <source>
        <dbReference type="Proteomes" id="UP001385951"/>
    </source>
</evidence>
<name>A0AAW0FR29_9APHY</name>
<dbReference type="GO" id="GO:0006396">
    <property type="term" value="P:RNA processing"/>
    <property type="evidence" value="ECO:0007669"/>
    <property type="project" value="InterPro"/>
</dbReference>
<organism evidence="2 3">
    <name type="scientific">Cerrena zonata</name>
    <dbReference type="NCBI Taxonomy" id="2478898"/>
    <lineage>
        <taxon>Eukaryota</taxon>
        <taxon>Fungi</taxon>
        <taxon>Dikarya</taxon>
        <taxon>Basidiomycota</taxon>
        <taxon>Agaricomycotina</taxon>
        <taxon>Agaricomycetes</taxon>
        <taxon>Polyporales</taxon>
        <taxon>Cerrenaceae</taxon>
        <taxon>Cerrena</taxon>
    </lineage>
</organism>